<evidence type="ECO:0000313" key="3">
    <source>
        <dbReference type="Proteomes" id="UP000193391"/>
    </source>
</evidence>
<proteinExistence type="predicted"/>
<gene>
    <name evidence="2" type="ORF">TMES_13965</name>
</gene>
<evidence type="ECO:0000313" key="2">
    <source>
        <dbReference type="EMBL" id="OSQ38052.1"/>
    </source>
</evidence>
<keyword evidence="1" id="KW-0732">Signal</keyword>
<dbReference type="EMBL" id="JFKA01000005">
    <property type="protein sequence ID" value="OSQ38052.1"/>
    <property type="molecule type" value="Genomic_DNA"/>
</dbReference>
<dbReference type="Proteomes" id="UP000193391">
    <property type="component" value="Unassembled WGS sequence"/>
</dbReference>
<evidence type="ECO:0000256" key="1">
    <source>
        <dbReference type="SAM" id="SignalP"/>
    </source>
</evidence>
<organism evidence="2 3">
    <name type="scientific">Thalassospira mesophila</name>
    <dbReference type="NCBI Taxonomy" id="1293891"/>
    <lineage>
        <taxon>Bacteria</taxon>
        <taxon>Pseudomonadati</taxon>
        <taxon>Pseudomonadota</taxon>
        <taxon>Alphaproteobacteria</taxon>
        <taxon>Rhodospirillales</taxon>
        <taxon>Thalassospiraceae</taxon>
        <taxon>Thalassospira</taxon>
    </lineage>
</organism>
<sequence length="116" mass="12110">MKNISILMGVGLFCALMLPASSQAAEGCTKASNYQEEGGLSGWPKRVKSSANKTLRDGYANGTCLWLKGQHSGGTTPSGAPDNTHVTVTAKSGGVACHVFKKSSTNTSPYFTTTCF</sequence>
<name>A0A1Y2KZ97_9PROT</name>
<accession>A0A1Y2KZ97</accession>
<protein>
    <submittedName>
        <fullName evidence="2">Uncharacterized protein</fullName>
    </submittedName>
</protein>
<feature type="signal peptide" evidence="1">
    <location>
        <begin position="1"/>
        <end position="24"/>
    </location>
</feature>
<comment type="caution">
    <text evidence="2">The sequence shown here is derived from an EMBL/GenBank/DDBJ whole genome shotgun (WGS) entry which is preliminary data.</text>
</comment>
<dbReference type="OrthoDB" id="7358160at2"/>
<feature type="chain" id="PRO_5013186516" evidence="1">
    <location>
        <begin position="25"/>
        <end position="116"/>
    </location>
</feature>
<dbReference type="AlphaFoldDB" id="A0A1Y2KZ97"/>
<reference evidence="2 3" key="1">
    <citation type="submission" date="2014-03" db="EMBL/GenBank/DDBJ databases">
        <title>The draft genome sequence of Thalassospira mesophila JCM 18969.</title>
        <authorList>
            <person name="Lai Q."/>
            <person name="Shao Z."/>
        </authorList>
    </citation>
    <scope>NUCLEOTIDE SEQUENCE [LARGE SCALE GENOMIC DNA]</scope>
    <source>
        <strain evidence="2 3">JCM 18969</strain>
    </source>
</reference>
<dbReference type="RefSeq" id="WP_085583541.1">
    <property type="nucleotide sequence ID" value="NZ_JFKA01000005.1"/>
</dbReference>
<keyword evidence="3" id="KW-1185">Reference proteome</keyword>